<dbReference type="InterPro" id="IPR058205">
    <property type="entry name" value="D-LDH-like"/>
</dbReference>
<dbReference type="InterPro" id="IPR006140">
    <property type="entry name" value="D-isomer_DH_NAD-bd"/>
</dbReference>
<dbReference type="PANTHER" id="PTHR43026:SF1">
    <property type="entry name" value="2-HYDROXYACID DEHYDROGENASE HOMOLOG 1-RELATED"/>
    <property type="match status" value="1"/>
</dbReference>
<dbReference type="Pfam" id="PF00389">
    <property type="entry name" value="2-Hacid_dh"/>
    <property type="match status" value="1"/>
</dbReference>
<sequence>MRIAFFDTKPYDKTFFDAANSRYGFGIDYYETRLTVASARMAIGHEAVCAFVNDDLNARTVAELAQAGVKLIALRCAGYNNVDLAASYGKLTVVRVPEYSPHAVAEYTLGLLLTLDRMLHRAYCRVREHNFSINGLIGFDLYGKTIGIIGTGKIGRTFAGVIGGLGVRILAYDLYPDASAARELHFEYVSLPELYRQSDVISLHCPLTPDNKYMINREAIAAMKPGVVILNTSRGKLIDTASLIDGLKSGHIGGAGLDVYEEETDYFFEDRSDRAIDDDILARLLTFPNVLVTSHQAFFTREAMTNIAEITLRNIQDFIAGRPLKNAVCMHCK</sequence>
<gene>
    <name evidence="6" type="primary">ldhA_5</name>
    <name evidence="6" type="ORF">SDC9_80506</name>
</gene>
<dbReference type="PANTHER" id="PTHR43026">
    <property type="entry name" value="2-HYDROXYACID DEHYDROGENASE HOMOLOG 1-RELATED"/>
    <property type="match status" value="1"/>
</dbReference>
<dbReference type="PROSITE" id="PS00671">
    <property type="entry name" value="D_2_HYDROXYACID_DH_3"/>
    <property type="match status" value="1"/>
</dbReference>
<proteinExistence type="inferred from homology"/>
<dbReference type="EMBL" id="VSSQ01006809">
    <property type="protein sequence ID" value="MPM33925.1"/>
    <property type="molecule type" value="Genomic_DNA"/>
</dbReference>
<name>A0A644YZ67_9ZZZZ</name>
<dbReference type="GO" id="GO:0051287">
    <property type="term" value="F:NAD binding"/>
    <property type="evidence" value="ECO:0007669"/>
    <property type="project" value="InterPro"/>
</dbReference>
<dbReference type="EC" id="1.1.1.28" evidence="6"/>
<organism evidence="6">
    <name type="scientific">bioreactor metagenome</name>
    <dbReference type="NCBI Taxonomy" id="1076179"/>
    <lineage>
        <taxon>unclassified sequences</taxon>
        <taxon>metagenomes</taxon>
        <taxon>ecological metagenomes</taxon>
    </lineage>
</organism>
<evidence type="ECO:0000313" key="6">
    <source>
        <dbReference type="EMBL" id="MPM33925.1"/>
    </source>
</evidence>
<evidence type="ECO:0000256" key="3">
    <source>
        <dbReference type="ARBA" id="ARBA00023027"/>
    </source>
</evidence>
<dbReference type="SUPFAM" id="SSF51735">
    <property type="entry name" value="NAD(P)-binding Rossmann-fold domains"/>
    <property type="match status" value="1"/>
</dbReference>
<dbReference type="InterPro" id="IPR029752">
    <property type="entry name" value="D-isomer_DH_CS1"/>
</dbReference>
<dbReference type="AlphaFoldDB" id="A0A644YZ67"/>
<feature type="domain" description="D-isomer specific 2-hydroxyacid dehydrogenase catalytic" evidence="4">
    <location>
        <begin position="3"/>
        <end position="328"/>
    </location>
</feature>
<keyword evidence="3" id="KW-0520">NAD</keyword>
<protein>
    <submittedName>
        <fullName evidence="6">D-lactate dehydrogenase</fullName>
        <ecNumber evidence="6">1.1.1.28</ecNumber>
    </submittedName>
</protein>
<dbReference type="FunFam" id="3.40.50.720:FF:000292">
    <property type="entry name" value="Putative D-lactate dehydrogenase"/>
    <property type="match status" value="1"/>
</dbReference>
<evidence type="ECO:0000259" key="4">
    <source>
        <dbReference type="Pfam" id="PF00389"/>
    </source>
</evidence>
<dbReference type="GO" id="GO:0008720">
    <property type="term" value="F:D-lactate dehydrogenase (NAD+) activity"/>
    <property type="evidence" value="ECO:0007669"/>
    <property type="project" value="UniProtKB-EC"/>
</dbReference>
<dbReference type="PROSITE" id="PS00065">
    <property type="entry name" value="D_2_HYDROXYACID_DH_1"/>
    <property type="match status" value="1"/>
</dbReference>
<accession>A0A644YZ67</accession>
<evidence type="ECO:0000256" key="2">
    <source>
        <dbReference type="ARBA" id="ARBA00023002"/>
    </source>
</evidence>
<evidence type="ECO:0000256" key="1">
    <source>
        <dbReference type="ARBA" id="ARBA00005854"/>
    </source>
</evidence>
<comment type="caution">
    <text evidence="6">The sequence shown here is derived from an EMBL/GenBank/DDBJ whole genome shotgun (WGS) entry which is preliminary data.</text>
</comment>
<dbReference type="Gene3D" id="3.40.50.720">
    <property type="entry name" value="NAD(P)-binding Rossmann-like Domain"/>
    <property type="match status" value="2"/>
</dbReference>
<keyword evidence="2 6" id="KW-0560">Oxidoreductase</keyword>
<dbReference type="PROSITE" id="PS00670">
    <property type="entry name" value="D_2_HYDROXYACID_DH_2"/>
    <property type="match status" value="1"/>
</dbReference>
<feature type="domain" description="D-isomer specific 2-hydroxyacid dehydrogenase NAD-binding" evidence="5">
    <location>
        <begin position="109"/>
        <end position="297"/>
    </location>
</feature>
<dbReference type="Pfam" id="PF02826">
    <property type="entry name" value="2-Hacid_dh_C"/>
    <property type="match status" value="1"/>
</dbReference>
<evidence type="ECO:0000259" key="5">
    <source>
        <dbReference type="Pfam" id="PF02826"/>
    </source>
</evidence>
<reference evidence="6" key="1">
    <citation type="submission" date="2019-08" db="EMBL/GenBank/DDBJ databases">
        <authorList>
            <person name="Kucharzyk K."/>
            <person name="Murdoch R.W."/>
            <person name="Higgins S."/>
            <person name="Loffler F."/>
        </authorList>
    </citation>
    <scope>NUCLEOTIDE SEQUENCE</scope>
</reference>
<dbReference type="InterPro" id="IPR036291">
    <property type="entry name" value="NAD(P)-bd_dom_sf"/>
</dbReference>
<dbReference type="InterPro" id="IPR006139">
    <property type="entry name" value="D-isomer_2_OHA_DH_cat_dom"/>
</dbReference>
<dbReference type="CDD" id="cd12183">
    <property type="entry name" value="LDH_like_2"/>
    <property type="match status" value="1"/>
</dbReference>
<dbReference type="SUPFAM" id="SSF52283">
    <property type="entry name" value="Formate/glycerate dehydrogenase catalytic domain-like"/>
    <property type="match status" value="1"/>
</dbReference>
<comment type="similarity">
    <text evidence="1">Belongs to the D-isomer specific 2-hydroxyacid dehydrogenase family.</text>
</comment>
<dbReference type="InterPro" id="IPR029753">
    <property type="entry name" value="D-isomer_DH_CS"/>
</dbReference>